<dbReference type="EMBL" id="LCAP01000001">
    <property type="protein sequence ID" value="KKR91923.1"/>
    <property type="molecule type" value="Genomic_DNA"/>
</dbReference>
<dbReference type="Proteomes" id="UP000034190">
    <property type="component" value="Unassembled WGS sequence"/>
</dbReference>
<feature type="transmembrane region" description="Helical" evidence="1">
    <location>
        <begin position="244"/>
        <end position="268"/>
    </location>
</feature>
<feature type="transmembrane region" description="Helical" evidence="1">
    <location>
        <begin position="155"/>
        <end position="180"/>
    </location>
</feature>
<evidence type="ECO:0000313" key="2">
    <source>
        <dbReference type="EMBL" id="KKR91923.1"/>
    </source>
</evidence>
<feature type="transmembrane region" description="Helical" evidence="1">
    <location>
        <begin position="280"/>
        <end position="298"/>
    </location>
</feature>
<organism evidence="2 3">
    <name type="scientific">Candidatus Falkowbacteria bacterium GW2011_GWA2_41_14</name>
    <dbReference type="NCBI Taxonomy" id="1618635"/>
    <lineage>
        <taxon>Bacteria</taxon>
        <taxon>Candidatus Falkowiibacteriota</taxon>
    </lineage>
</organism>
<keyword evidence="1" id="KW-0472">Membrane</keyword>
<dbReference type="AlphaFoldDB" id="A0A0G0UT67"/>
<feature type="transmembrane region" description="Helical" evidence="1">
    <location>
        <begin position="72"/>
        <end position="101"/>
    </location>
</feature>
<feature type="transmembrane region" description="Helical" evidence="1">
    <location>
        <begin position="131"/>
        <end position="148"/>
    </location>
</feature>
<feature type="transmembrane region" description="Helical" evidence="1">
    <location>
        <begin position="341"/>
        <end position="359"/>
    </location>
</feature>
<gene>
    <name evidence="2" type="ORF">UU43_C0001G0103</name>
</gene>
<evidence type="ECO:0008006" key="4">
    <source>
        <dbReference type="Google" id="ProtNLM"/>
    </source>
</evidence>
<feature type="transmembrane region" description="Helical" evidence="1">
    <location>
        <begin position="192"/>
        <end position="208"/>
    </location>
</feature>
<feature type="transmembrane region" description="Helical" evidence="1">
    <location>
        <begin position="215"/>
        <end position="238"/>
    </location>
</feature>
<evidence type="ECO:0000313" key="3">
    <source>
        <dbReference type="Proteomes" id="UP000034190"/>
    </source>
</evidence>
<reference evidence="2 3" key="1">
    <citation type="journal article" date="2015" name="Nature">
        <title>rRNA introns, odd ribosomes, and small enigmatic genomes across a large radiation of phyla.</title>
        <authorList>
            <person name="Brown C.T."/>
            <person name="Hug L.A."/>
            <person name="Thomas B.C."/>
            <person name="Sharon I."/>
            <person name="Castelle C.J."/>
            <person name="Singh A."/>
            <person name="Wilkins M.J."/>
            <person name="Williams K.H."/>
            <person name="Banfield J.F."/>
        </authorList>
    </citation>
    <scope>NUCLEOTIDE SEQUENCE [LARGE SCALE GENOMIC DNA]</scope>
</reference>
<name>A0A0G0UT67_9BACT</name>
<comment type="caution">
    <text evidence="2">The sequence shown here is derived from an EMBL/GenBank/DDBJ whole genome shotgun (WGS) entry which is preliminary data.</text>
</comment>
<accession>A0A0G0UT67</accession>
<feature type="transmembrane region" description="Helical" evidence="1">
    <location>
        <begin position="108"/>
        <end position="125"/>
    </location>
</feature>
<protein>
    <recommendedName>
        <fullName evidence="4">Glycosyltransferase RgtA/B/C/D-like domain-containing protein</fullName>
    </recommendedName>
</protein>
<sequence>MVFLFFFFLFFFTHLLNGQFISSDDPYYHAKHALLIEQSGEINLVEPWLEFHFLNFAPADYWWGFHLGMAIFIHWFGLFLGVEIFASILATLVFLIFYLILNELRVKYPLAWLSFLFFSSTAFIYRLLLERPHLLAIMVLPLAFLLLVKKKNFWLFILSLFYALSYVLAPLIVLQTLIYLAVDFYTNKRVNLRPLIASTAGILAGVIIHPNSLNYLYGMFTQNWLVLFLRLTGVNLGIGSEVQLASFFTFLNLNFLTLLFYILAATLFLSLKRVDRESTVNIFLFLCSSFWLLVTLLVPRGVEYWLPITFIFAAVMFSDFSAGEGFEQAKDWLVDRINFKIIGFFLISLLALVVFYNLGNVFYNLYYDKTGEISANYEQANIWLKANTVEGSLVFYNNFSMWPMMFFYNNYNHYIIGMDPTSTYEYNKQTYWLWRNISFQGLSCDKPSPCFDISPRDQVKLVPLTIKTVFRSKYAVVSNYENSNLIKTLNNLKAQVRLVFKNKDLLIYEMR</sequence>
<keyword evidence="1" id="KW-1133">Transmembrane helix</keyword>
<keyword evidence="1" id="KW-0812">Transmembrane</keyword>
<proteinExistence type="predicted"/>
<evidence type="ECO:0000256" key="1">
    <source>
        <dbReference type="SAM" id="Phobius"/>
    </source>
</evidence>